<dbReference type="PANTHER" id="PTHR46797:SF23">
    <property type="entry name" value="HTH-TYPE TRANSCRIPTIONAL REGULATOR SUTR"/>
    <property type="match status" value="1"/>
</dbReference>
<dbReference type="PANTHER" id="PTHR46797">
    <property type="entry name" value="HTH-TYPE TRANSCRIPTIONAL REGULATOR"/>
    <property type="match status" value="1"/>
</dbReference>
<dbReference type="SMART" id="SM00530">
    <property type="entry name" value="HTH_XRE"/>
    <property type="match status" value="1"/>
</dbReference>
<sequence>MTTIGIMADSDILERFGERVRKLRKKRGWSQEEFAHQCGLDRTYVGGVERGERNIALRNIERIAETLEMTLSQLMGGI</sequence>
<gene>
    <name evidence="5" type="ORF">GCM10023156_10290</name>
</gene>
<evidence type="ECO:0000313" key="6">
    <source>
        <dbReference type="Proteomes" id="UP001500840"/>
    </source>
</evidence>
<keyword evidence="6" id="KW-1185">Reference proteome</keyword>
<evidence type="ECO:0000256" key="2">
    <source>
        <dbReference type="ARBA" id="ARBA00023125"/>
    </source>
</evidence>
<protein>
    <recommendedName>
        <fullName evidence="4">HTH cro/C1-type domain-containing protein</fullName>
    </recommendedName>
</protein>
<organism evidence="5 6">
    <name type="scientific">Novipirellula rosea</name>
    <dbReference type="NCBI Taxonomy" id="1031540"/>
    <lineage>
        <taxon>Bacteria</taxon>
        <taxon>Pseudomonadati</taxon>
        <taxon>Planctomycetota</taxon>
        <taxon>Planctomycetia</taxon>
        <taxon>Pirellulales</taxon>
        <taxon>Pirellulaceae</taxon>
        <taxon>Novipirellula</taxon>
    </lineage>
</organism>
<name>A0ABP8MFH0_9BACT</name>
<evidence type="ECO:0000259" key="4">
    <source>
        <dbReference type="PROSITE" id="PS50943"/>
    </source>
</evidence>
<dbReference type="Gene3D" id="1.10.260.40">
    <property type="entry name" value="lambda repressor-like DNA-binding domains"/>
    <property type="match status" value="1"/>
</dbReference>
<reference evidence="6" key="1">
    <citation type="journal article" date="2019" name="Int. J. Syst. Evol. Microbiol.">
        <title>The Global Catalogue of Microorganisms (GCM) 10K type strain sequencing project: providing services to taxonomists for standard genome sequencing and annotation.</title>
        <authorList>
            <consortium name="The Broad Institute Genomics Platform"/>
            <consortium name="The Broad Institute Genome Sequencing Center for Infectious Disease"/>
            <person name="Wu L."/>
            <person name="Ma J."/>
        </authorList>
    </citation>
    <scope>NUCLEOTIDE SEQUENCE [LARGE SCALE GENOMIC DNA]</scope>
    <source>
        <strain evidence="6">JCM 17759</strain>
    </source>
</reference>
<keyword evidence="1" id="KW-0805">Transcription regulation</keyword>
<evidence type="ECO:0000256" key="1">
    <source>
        <dbReference type="ARBA" id="ARBA00023015"/>
    </source>
</evidence>
<feature type="domain" description="HTH cro/C1-type" evidence="4">
    <location>
        <begin position="20"/>
        <end position="74"/>
    </location>
</feature>
<proteinExistence type="predicted"/>
<dbReference type="InterPro" id="IPR010982">
    <property type="entry name" value="Lambda_DNA-bd_dom_sf"/>
</dbReference>
<dbReference type="Proteomes" id="UP001500840">
    <property type="component" value="Unassembled WGS sequence"/>
</dbReference>
<keyword evidence="3" id="KW-0804">Transcription</keyword>
<comment type="caution">
    <text evidence="5">The sequence shown here is derived from an EMBL/GenBank/DDBJ whole genome shotgun (WGS) entry which is preliminary data.</text>
</comment>
<dbReference type="Pfam" id="PF01381">
    <property type="entry name" value="HTH_3"/>
    <property type="match status" value="1"/>
</dbReference>
<dbReference type="RefSeq" id="WP_345320057.1">
    <property type="nucleotide sequence ID" value="NZ_BAABGA010000014.1"/>
</dbReference>
<dbReference type="CDD" id="cd00093">
    <property type="entry name" value="HTH_XRE"/>
    <property type="match status" value="1"/>
</dbReference>
<dbReference type="PROSITE" id="PS50943">
    <property type="entry name" value="HTH_CROC1"/>
    <property type="match status" value="1"/>
</dbReference>
<dbReference type="InterPro" id="IPR050807">
    <property type="entry name" value="TransReg_Diox_bact_type"/>
</dbReference>
<evidence type="ECO:0000256" key="3">
    <source>
        <dbReference type="ARBA" id="ARBA00023163"/>
    </source>
</evidence>
<dbReference type="EMBL" id="BAABGA010000014">
    <property type="protein sequence ID" value="GAA4447878.1"/>
    <property type="molecule type" value="Genomic_DNA"/>
</dbReference>
<dbReference type="SUPFAM" id="SSF47413">
    <property type="entry name" value="lambda repressor-like DNA-binding domains"/>
    <property type="match status" value="1"/>
</dbReference>
<evidence type="ECO:0000313" key="5">
    <source>
        <dbReference type="EMBL" id="GAA4447878.1"/>
    </source>
</evidence>
<dbReference type="InterPro" id="IPR001387">
    <property type="entry name" value="Cro/C1-type_HTH"/>
</dbReference>
<accession>A0ABP8MFH0</accession>
<keyword evidence="2" id="KW-0238">DNA-binding</keyword>